<feature type="region of interest" description="Disordered" evidence="1">
    <location>
        <begin position="61"/>
        <end position="81"/>
    </location>
</feature>
<feature type="compositionally biased region" description="Basic and acidic residues" evidence="1">
    <location>
        <begin position="61"/>
        <end position="77"/>
    </location>
</feature>
<accession>A0A0G4GWL8</accession>
<gene>
    <name evidence="2" type="ORF">Cvel_5316</name>
</gene>
<sequence length="140" mass="15145">MSGDTQALPALKIKVETVAGDLIEVVGMVRDTGAPLEPYTLGGMHGDGSDLEDLSVGKGDACKDSEDFSEGKGDGKQRLRVPSARASGRWRRWTFCCAPCALTELTGSVDTMRRGARVQMNRIMHPYYARIDPSIPLSCL</sequence>
<protein>
    <submittedName>
        <fullName evidence="2">Uncharacterized protein</fullName>
    </submittedName>
</protein>
<evidence type="ECO:0000313" key="2">
    <source>
        <dbReference type="EMBL" id="CEM35332.1"/>
    </source>
</evidence>
<dbReference type="EMBL" id="CDMZ01001624">
    <property type="protein sequence ID" value="CEM35332.1"/>
    <property type="molecule type" value="Genomic_DNA"/>
</dbReference>
<proteinExistence type="predicted"/>
<dbReference type="VEuPathDB" id="CryptoDB:Cvel_5316"/>
<dbReference type="AlphaFoldDB" id="A0A0G4GWL8"/>
<organism evidence="2">
    <name type="scientific">Chromera velia CCMP2878</name>
    <dbReference type="NCBI Taxonomy" id="1169474"/>
    <lineage>
        <taxon>Eukaryota</taxon>
        <taxon>Sar</taxon>
        <taxon>Alveolata</taxon>
        <taxon>Colpodellida</taxon>
        <taxon>Chromeraceae</taxon>
        <taxon>Chromera</taxon>
    </lineage>
</organism>
<name>A0A0G4GWL8_9ALVE</name>
<evidence type="ECO:0000256" key="1">
    <source>
        <dbReference type="SAM" id="MobiDB-lite"/>
    </source>
</evidence>
<reference evidence="2" key="1">
    <citation type="submission" date="2014-11" db="EMBL/GenBank/DDBJ databases">
        <authorList>
            <person name="Otto D Thomas"/>
            <person name="Naeem Raeece"/>
        </authorList>
    </citation>
    <scope>NUCLEOTIDE SEQUENCE</scope>
</reference>